<evidence type="ECO:0000256" key="1">
    <source>
        <dbReference type="ARBA" id="ARBA00023157"/>
    </source>
</evidence>
<dbReference type="InterPro" id="IPR016186">
    <property type="entry name" value="C-type_lectin-like/link_sf"/>
</dbReference>
<dbReference type="InterPro" id="IPR016187">
    <property type="entry name" value="CTDL_fold"/>
</dbReference>
<feature type="region of interest" description="Disordered" evidence="2">
    <location>
        <begin position="827"/>
        <end position="858"/>
    </location>
</feature>
<dbReference type="SMART" id="SM00034">
    <property type="entry name" value="CLECT"/>
    <property type="match status" value="5"/>
</dbReference>
<reference evidence="5" key="1">
    <citation type="submission" date="2021-04" db="EMBL/GenBank/DDBJ databases">
        <authorList>
            <consortium name="Molecular Ecology Group"/>
        </authorList>
    </citation>
    <scope>NUCLEOTIDE SEQUENCE</scope>
</reference>
<accession>A0A8S3Z530</accession>
<name>A0A8S3Z530_9EUPU</name>
<feature type="non-terminal residue" evidence="5">
    <location>
        <position position="858"/>
    </location>
</feature>
<feature type="compositionally biased region" description="Polar residues" evidence="2">
    <location>
        <begin position="843"/>
        <end position="858"/>
    </location>
</feature>
<evidence type="ECO:0000259" key="4">
    <source>
        <dbReference type="PROSITE" id="PS50041"/>
    </source>
</evidence>
<evidence type="ECO:0000313" key="6">
    <source>
        <dbReference type="Proteomes" id="UP000678393"/>
    </source>
</evidence>
<dbReference type="OrthoDB" id="6285323at2759"/>
<dbReference type="AlphaFoldDB" id="A0A8S3Z530"/>
<evidence type="ECO:0000313" key="5">
    <source>
        <dbReference type="EMBL" id="CAG5122281.1"/>
    </source>
</evidence>
<keyword evidence="3" id="KW-0812">Transmembrane</keyword>
<dbReference type="Proteomes" id="UP000678393">
    <property type="component" value="Unassembled WGS sequence"/>
</dbReference>
<dbReference type="InterPro" id="IPR050111">
    <property type="entry name" value="C-type_lectin/snaclec_domain"/>
</dbReference>
<evidence type="ECO:0000256" key="2">
    <source>
        <dbReference type="SAM" id="MobiDB-lite"/>
    </source>
</evidence>
<dbReference type="SUPFAM" id="SSF56436">
    <property type="entry name" value="C-type lectin-like"/>
    <property type="match status" value="6"/>
</dbReference>
<feature type="domain" description="C-type lectin" evidence="4">
    <location>
        <begin position="655"/>
        <end position="772"/>
    </location>
</feature>
<feature type="domain" description="C-type lectin" evidence="4">
    <location>
        <begin position="513"/>
        <end position="628"/>
    </location>
</feature>
<gene>
    <name evidence="5" type="ORF">CUNI_LOCUS7839</name>
</gene>
<feature type="transmembrane region" description="Helical" evidence="3">
    <location>
        <begin position="790"/>
        <end position="817"/>
    </location>
</feature>
<dbReference type="PROSITE" id="PS00615">
    <property type="entry name" value="C_TYPE_LECTIN_1"/>
    <property type="match status" value="3"/>
</dbReference>
<feature type="domain" description="C-type lectin" evidence="4">
    <location>
        <begin position="58"/>
        <end position="181"/>
    </location>
</feature>
<feature type="domain" description="C-type lectin" evidence="4">
    <location>
        <begin position="212"/>
        <end position="331"/>
    </location>
</feature>
<dbReference type="InterPro" id="IPR001304">
    <property type="entry name" value="C-type_lectin-like"/>
</dbReference>
<dbReference type="Pfam" id="PF00059">
    <property type="entry name" value="Lectin_C"/>
    <property type="match status" value="5"/>
</dbReference>
<proteinExistence type="predicted"/>
<dbReference type="Gene3D" id="3.10.100.10">
    <property type="entry name" value="Mannose-Binding Protein A, subunit A"/>
    <property type="match status" value="5"/>
</dbReference>
<comment type="caution">
    <text evidence="5">The sequence shown here is derived from an EMBL/GenBank/DDBJ whole genome shotgun (WGS) entry which is preliminary data.</text>
</comment>
<evidence type="ECO:0000256" key="3">
    <source>
        <dbReference type="SAM" id="Phobius"/>
    </source>
</evidence>
<dbReference type="PROSITE" id="PS50041">
    <property type="entry name" value="C_TYPE_LECTIN_2"/>
    <property type="match status" value="5"/>
</dbReference>
<dbReference type="CDD" id="cd00037">
    <property type="entry name" value="CLECT"/>
    <property type="match status" value="4"/>
</dbReference>
<sequence length="858" mass="94577">NERGTCVGMQHSGLWADYPCSQTNMSYICESPRTGFTTATTRAPVTNQGPCPAGWTGYGAWCYQVFANNMTDQLSWPEARDFCASQATGGSLISVTNNATQAWLATFVASKNASGIFWIGLSDRDTESSYTWLDNSPYLFNNWMRGEPNNQGNREDCVEWALPRNSWNDDYCYVSRNWICQVPRGSVITTPKTAPTGTQSTTLCGNSSWTMFNHHCYFVSPSDGNLAAASWYDARQICISMRADLASINSDDENGLITSLITKNPTFAFWIGLNDLYTDSLQWTDRSPLSYVSWARNEPNDNNGGESCVVMTSLGTWADNNCGKSLGYVCEKWAGNFQPAPYTPPPATGGCPSNFVSIPALSYCYYVGGTTNTTRQNFTGAVAACQQMLPKANIASIHSSTEEKFIVTLLANVRNPAWIGFHDEAFYNQFVWVDNLPVTYTNWGPGQPDENRRNNRPGSRRDCVDIETRRNKVGWYDRSCRTPLAYVCETRKDPTLPTSAPNTTGCHQGYQRFRNSCYRFYKDNYDWLTAESTCKLDGGNLATVSSGTEQAFVDIVTGHVNDSLKFWVGLQFDQASSTFSWQDGWPVRYTNWAQDEPNTKAGMRCVTQTLDGRWNVNNCTSRRPFVCEINFGSPPPATRPSRLTANCPNRGWFAYRGNCYNIESSSPKSWAAASAACTVLGGSLASIHSRTEANYLASRLRNLGHDVWIGLYKDQATGFAWNDNTELEYLNWETGEPNNPDSTLHQDCGKILAADGKWADTDCFDLNAYLCKITNVINSAESDTSTSSSLAGGAVAGIVIGVLVLVALAGIIGFFVFKRTNSPGISSFRKQPLPNPEPGIDNASYSTSGGVQVNSSDA</sequence>
<keyword evidence="3" id="KW-0472">Membrane</keyword>
<feature type="domain" description="C-type lectin" evidence="4">
    <location>
        <begin position="360"/>
        <end position="489"/>
    </location>
</feature>
<dbReference type="InterPro" id="IPR018378">
    <property type="entry name" value="C-type_lectin_CS"/>
</dbReference>
<keyword evidence="1" id="KW-1015">Disulfide bond</keyword>
<protein>
    <recommendedName>
        <fullName evidence="4">C-type lectin domain-containing protein</fullName>
    </recommendedName>
</protein>
<dbReference type="EMBL" id="CAJHNH020001253">
    <property type="protein sequence ID" value="CAG5122281.1"/>
    <property type="molecule type" value="Genomic_DNA"/>
</dbReference>
<keyword evidence="6" id="KW-1185">Reference proteome</keyword>
<keyword evidence="3" id="KW-1133">Transmembrane helix</keyword>
<organism evidence="5 6">
    <name type="scientific">Candidula unifasciata</name>
    <dbReference type="NCBI Taxonomy" id="100452"/>
    <lineage>
        <taxon>Eukaryota</taxon>
        <taxon>Metazoa</taxon>
        <taxon>Spiralia</taxon>
        <taxon>Lophotrochozoa</taxon>
        <taxon>Mollusca</taxon>
        <taxon>Gastropoda</taxon>
        <taxon>Heterobranchia</taxon>
        <taxon>Euthyneura</taxon>
        <taxon>Panpulmonata</taxon>
        <taxon>Eupulmonata</taxon>
        <taxon>Stylommatophora</taxon>
        <taxon>Helicina</taxon>
        <taxon>Helicoidea</taxon>
        <taxon>Geomitridae</taxon>
        <taxon>Candidula</taxon>
    </lineage>
</organism>
<dbReference type="PANTHER" id="PTHR22803">
    <property type="entry name" value="MANNOSE, PHOSPHOLIPASE, LECTIN RECEPTOR RELATED"/>
    <property type="match status" value="1"/>
</dbReference>